<organism evidence="2 3">
    <name type="scientific">Salix udensis</name>
    <dbReference type="NCBI Taxonomy" id="889485"/>
    <lineage>
        <taxon>Eukaryota</taxon>
        <taxon>Viridiplantae</taxon>
        <taxon>Streptophyta</taxon>
        <taxon>Embryophyta</taxon>
        <taxon>Tracheophyta</taxon>
        <taxon>Spermatophyta</taxon>
        <taxon>Magnoliopsida</taxon>
        <taxon>eudicotyledons</taxon>
        <taxon>Gunneridae</taxon>
        <taxon>Pentapetalae</taxon>
        <taxon>rosids</taxon>
        <taxon>fabids</taxon>
        <taxon>Malpighiales</taxon>
        <taxon>Salicaceae</taxon>
        <taxon>Saliceae</taxon>
        <taxon>Salix</taxon>
    </lineage>
</organism>
<protein>
    <submittedName>
        <fullName evidence="2">Uncharacterized protein</fullName>
    </submittedName>
</protein>
<proteinExistence type="predicted"/>
<name>A0AAD6K6A4_9ROSI</name>
<dbReference type="EMBL" id="JAPFFJ010000010">
    <property type="protein sequence ID" value="KAJ6417771.1"/>
    <property type="molecule type" value="Genomic_DNA"/>
</dbReference>
<evidence type="ECO:0000256" key="1">
    <source>
        <dbReference type="SAM" id="MobiDB-lite"/>
    </source>
</evidence>
<sequence>MEMVRHISSTDILPSLLQHAKEDKLLAIVPASTDALLVNCLDLQCELPRTDKLLAIVPETNNVLLLIRLDLQNKTSKNSKDHAQKPWRNSSPERRRGILAPIESVPNISGDVGVVGEM</sequence>
<keyword evidence="3" id="KW-1185">Reference proteome</keyword>
<accession>A0AAD6K6A4</accession>
<comment type="caution">
    <text evidence="2">The sequence shown here is derived from an EMBL/GenBank/DDBJ whole genome shotgun (WGS) entry which is preliminary data.</text>
</comment>
<feature type="region of interest" description="Disordered" evidence="1">
    <location>
        <begin position="75"/>
        <end position="100"/>
    </location>
</feature>
<evidence type="ECO:0000313" key="3">
    <source>
        <dbReference type="Proteomes" id="UP001162972"/>
    </source>
</evidence>
<dbReference type="AlphaFoldDB" id="A0AAD6K6A4"/>
<gene>
    <name evidence="2" type="ORF">OIU84_001200</name>
</gene>
<reference evidence="2 3" key="1">
    <citation type="journal article" date="2023" name="Int. J. Mol. Sci.">
        <title>De Novo Assembly and Annotation of 11 Diverse Shrub Willow (Salix) Genomes Reveals Novel Gene Organization in Sex-Linked Regions.</title>
        <authorList>
            <person name="Hyden B."/>
            <person name="Feng K."/>
            <person name="Yates T.B."/>
            <person name="Jawdy S."/>
            <person name="Cereghino C."/>
            <person name="Smart L.B."/>
            <person name="Muchero W."/>
        </authorList>
    </citation>
    <scope>NUCLEOTIDE SEQUENCE [LARGE SCALE GENOMIC DNA]</scope>
    <source>
        <tissue evidence="2">Shoot tip</tissue>
    </source>
</reference>
<evidence type="ECO:0000313" key="2">
    <source>
        <dbReference type="EMBL" id="KAJ6417771.1"/>
    </source>
</evidence>
<dbReference type="Proteomes" id="UP001162972">
    <property type="component" value="Chromosome 12"/>
</dbReference>